<keyword evidence="4" id="KW-1185">Reference proteome</keyword>
<feature type="compositionally biased region" description="Polar residues" evidence="1">
    <location>
        <begin position="332"/>
        <end position="343"/>
    </location>
</feature>
<dbReference type="GeneID" id="18925990"/>
<dbReference type="OrthoDB" id="6359816at2759"/>
<dbReference type="InterPro" id="IPR002083">
    <property type="entry name" value="MATH/TRAF_dom"/>
</dbReference>
<organism evidence="4">
    <name type="scientific">Melampsora larici-populina (strain 98AG31 / pathotype 3-4-7)</name>
    <name type="common">Poplar leaf rust fungus</name>
    <dbReference type="NCBI Taxonomy" id="747676"/>
    <lineage>
        <taxon>Eukaryota</taxon>
        <taxon>Fungi</taxon>
        <taxon>Dikarya</taxon>
        <taxon>Basidiomycota</taxon>
        <taxon>Pucciniomycotina</taxon>
        <taxon>Pucciniomycetes</taxon>
        <taxon>Pucciniales</taxon>
        <taxon>Melampsoraceae</taxon>
        <taxon>Melampsora</taxon>
    </lineage>
</organism>
<dbReference type="HOGENOM" id="CLU_017785_0_0_1"/>
<dbReference type="Proteomes" id="UP000001072">
    <property type="component" value="Unassembled WGS sequence"/>
</dbReference>
<evidence type="ECO:0000313" key="4">
    <source>
        <dbReference type="Proteomes" id="UP000001072"/>
    </source>
</evidence>
<dbReference type="InterPro" id="IPR011333">
    <property type="entry name" value="SKP1/BTB/POZ_sf"/>
</dbReference>
<protein>
    <recommendedName>
        <fullName evidence="2">MATH domain-containing protein</fullName>
    </recommendedName>
</protein>
<dbReference type="EMBL" id="GL883124">
    <property type="protein sequence ID" value="EGG03412.1"/>
    <property type="molecule type" value="Genomic_DNA"/>
</dbReference>
<evidence type="ECO:0000313" key="3">
    <source>
        <dbReference type="EMBL" id="EGG03412.1"/>
    </source>
</evidence>
<dbReference type="RefSeq" id="XP_007413206.1">
    <property type="nucleotide sequence ID" value="XM_007413144.1"/>
</dbReference>
<dbReference type="KEGG" id="mlr:MELLADRAFT_117308"/>
<feature type="compositionally biased region" description="Acidic residues" evidence="1">
    <location>
        <begin position="321"/>
        <end position="331"/>
    </location>
</feature>
<dbReference type="PANTHER" id="PTHR24413">
    <property type="entry name" value="SPECKLE-TYPE POZ PROTEIN"/>
    <property type="match status" value="1"/>
</dbReference>
<dbReference type="PROSITE" id="PS50144">
    <property type="entry name" value="MATH"/>
    <property type="match status" value="1"/>
</dbReference>
<proteinExistence type="predicted"/>
<dbReference type="VEuPathDB" id="FungiDB:MELLADRAFT_117308"/>
<dbReference type="SUPFAM" id="SSF49599">
    <property type="entry name" value="TRAF domain-like"/>
    <property type="match status" value="1"/>
</dbReference>
<dbReference type="Gene3D" id="3.30.710.10">
    <property type="entry name" value="Potassium Channel Kv1.1, Chain A"/>
    <property type="match status" value="2"/>
</dbReference>
<dbReference type="InParanoid" id="F4RVS9"/>
<feature type="compositionally biased region" description="Acidic residues" evidence="1">
    <location>
        <begin position="287"/>
        <end position="314"/>
    </location>
</feature>
<evidence type="ECO:0000256" key="1">
    <source>
        <dbReference type="SAM" id="MobiDB-lite"/>
    </source>
</evidence>
<evidence type="ECO:0000259" key="2">
    <source>
        <dbReference type="PROSITE" id="PS50144"/>
    </source>
</evidence>
<dbReference type="InterPro" id="IPR008974">
    <property type="entry name" value="TRAF-like"/>
</dbReference>
<reference evidence="4" key="1">
    <citation type="journal article" date="2011" name="Proc. Natl. Acad. Sci. U.S.A.">
        <title>Obligate biotrophy features unraveled by the genomic analysis of rust fungi.</title>
        <authorList>
            <person name="Duplessis S."/>
            <person name="Cuomo C.A."/>
            <person name="Lin Y.-C."/>
            <person name="Aerts A."/>
            <person name="Tisserant E."/>
            <person name="Veneault-Fourrey C."/>
            <person name="Joly D.L."/>
            <person name="Hacquard S."/>
            <person name="Amselem J."/>
            <person name="Cantarel B.L."/>
            <person name="Chiu R."/>
            <person name="Coutinho P.M."/>
            <person name="Feau N."/>
            <person name="Field M."/>
            <person name="Frey P."/>
            <person name="Gelhaye E."/>
            <person name="Goldberg J."/>
            <person name="Grabherr M.G."/>
            <person name="Kodira C.D."/>
            <person name="Kohler A."/>
            <person name="Kuees U."/>
            <person name="Lindquist E.A."/>
            <person name="Lucas S.M."/>
            <person name="Mago R."/>
            <person name="Mauceli E."/>
            <person name="Morin E."/>
            <person name="Murat C."/>
            <person name="Pangilinan J.L."/>
            <person name="Park R."/>
            <person name="Pearson M."/>
            <person name="Quesneville H."/>
            <person name="Rouhier N."/>
            <person name="Sakthikumar S."/>
            <person name="Salamov A.A."/>
            <person name="Schmutz J."/>
            <person name="Selles B."/>
            <person name="Shapiro H."/>
            <person name="Tanguay P."/>
            <person name="Tuskan G.A."/>
            <person name="Henrissat B."/>
            <person name="Van de Peer Y."/>
            <person name="Rouze P."/>
            <person name="Ellis J.G."/>
            <person name="Dodds P.N."/>
            <person name="Schein J.E."/>
            <person name="Zhong S."/>
            <person name="Hamelin R.C."/>
            <person name="Grigoriev I.V."/>
            <person name="Szabo L.J."/>
            <person name="Martin F."/>
        </authorList>
    </citation>
    <scope>NUCLEOTIDE SEQUENCE [LARGE SCALE GENOMIC DNA]</scope>
    <source>
        <strain evidence="4">98AG31 / pathotype 3-4-7</strain>
    </source>
</reference>
<accession>F4RVS9</accession>
<dbReference type="SUPFAM" id="SSF54695">
    <property type="entry name" value="POZ domain"/>
    <property type="match status" value="1"/>
</dbReference>
<feature type="domain" description="MATH" evidence="2">
    <location>
        <begin position="25"/>
        <end position="185"/>
    </location>
</feature>
<dbReference type="CDD" id="cd00121">
    <property type="entry name" value="MATH"/>
    <property type="match status" value="1"/>
</dbReference>
<sequence>MSSSSSSTAIKAPIAENQEFLEVKSVSLEWKLSNLKHIFDTSKGETKSKCVKSVFFGDGKWQVFFYPNSGHDQYCSLYLSCQPTHEEIEKGTTQNPSPITSINHVQQKVLDPAQVPWHREGLFKFTFEIKSLDRRTTYKTMEANDHAFSHEARNWGWAQYWRRNDAYYSNPSAKYNDAFLVCCTIVYSPSPPAQVPTAQAQKRSIPVDLHLAYSSLFNDPIYSDVCFHIIRPSKPKEQSVRKLYAAKKILIRRSEYFSTMFESGFAESSNKLSNDLERSIDEKDRETEQDELMEEDSDDETSGSDEDIEEDEDINTSSVAFDEDDVEEDDPSSVTLDSNDTQSVVVPPVDPPADEAGATKSALTSSSLTKVKKAVENRHPPRTVIEVTDAAFTTFKALLFFLYTDSITFAPLTSTYHSLRDAAEANGQVFEYPSRKEFVKASVVSSNINGLIGQREVICSAKAIYRLADKLNLVDLKSRAYEHITRSLTVQNIPMEVFSAFTTAYEEIKKVEVDYMLSHWNELRDSDSLKKVLKLMPSYSEIWSNLLCHLEFNNKKSLNDKNNGFGNGNGGIGGSNEGCGIAVADVEGSGSGGNRSIDAA</sequence>
<name>F4RVS9_MELLP</name>
<dbReference type="AlphaFoldDB" id="F4RVS9"/>
<dbReference type="Gene3D" id="2.60.210.10">
    <property type="entry name" value="Apoptosis, Tumor Necrosis Factor Receptor Associated Protein 2, Chain A"/>
    <property type="match status" value="1"/>
</dbReference>
<gene>
    <name evidence="3" type="ORF">MELLADRAFT_117308</name>
</gene>
<dbReference type="eggNOG" id="ENOG502QS84">
    <property type="taxonomic scope" value="Eukaryota"/>
</dbReference>
<feature type="region of interest" description="Disordered" evidence="1">
    <location>
        <begin position="280"/>
        <end position="364"/>
    </location>
</feature>